<dbReference type="Pfam" id="PF13432">
    <property type="entry name" value="TPR_16"/>
    <property type="match status" value="1"/>
</dbReference>
<keyword evidence="1" id="KW-0802">TPR repeat</keyword>
<dbReference type="Pfam" id="PF13374">
    <property type="entry name" value="TPR_10"/>
    <property type="match status" value="1"/>
</dbReference>
<evidence type="ECO:0000313" key="2">
    <source>
        <dbReference type="EMBL" id="OGF82703.1"/>
    </source>
</evidence>
<dbReference type="SMART" id="SM00028">
    <property type="entry name" value="TPR"/>
    <property type="match status" value="4"/>
</dbReference>
<dbReference type="EMBL" id="MFIE01000014">
    <property type="protein sequence ID" value="OGF82703.1"/>
    <property type="molecule type" value="Genomic_DNA"/>
</dbReference>
<name>A0A1F5X4C6_9BACT</name>
<organism evidence="2 3">
    <name type="scientific">Candidatus Giovannonibacteria bacterium RIFCSPLOWO2_01_FULL_46_13</name>
    <dbReference type="NCBI Taxonomy" id="1798352"/>
    <lineage>
        <taxon>Bacteria</taxon>
        <taxon>Candidatus Giovannoniibacteriota</taxon>
    </lineage>
</organism>
<dbReference type="SUPFAM" id="SSF48452">
    <property type="entry name" value="TPR-like"/>
    <property type="match status" value="1"/>
</dbReference>
<dbReference type="InterPro" id="IPR019734">
    <property type="entry name" value="TPR_rpt"/>
</dbReference>
<evidence type="ECO:0000313" key="3">
    <source>
        <dbReference type="Proteomes" id="UP000178684"/>
    </source>
</evidence>
<sequence length="260" mass="29480">MKRSHIWISVIAVLVFGFLLFGDALARVAWEKHKFADLSLALNFSDADLALGIGNYYFGQGAYNLDKAQKGFKEATRIEPKILWGHYQLARIYFVKGEYDEALLEINKELEANPENLRSLYVRGLINAYADKLPEAENDFRRFIAWAPKGWAGYNDLAWILAKQGKYQEAKNILLAALSEIPRASDNPWILNSLGVAELNLKEYKNARGTFEKTKISLEKLSLKDWQAAYPGNNPEESASGLEDFKKAVDENLKRSLVDN</sequence>
<proteinExistence type="predicted"/>
<feature type="repeat" description="TPR" evidence="1">
    <location>
        <begin position="83"/>
        <end position="116"/>
    </location>
</feature>
<comment type="caution">
    <text evidence="2">The sequence shown here is derived from an EMBL/GenBank/DDBJ whole genome shotgun (WGS) entry which is preliminary data.</text>
</comment>
<accession>A0A1F5X4C6</accession>
<dbReference type="Proteomes" id="UP000178684">
    <property type="component" value="Unassembled WGS sequence"/>
</dbReference>
<gene>
    <name evidence="2" type="ORF">A3B18_00285</name>
</gene>
<dbReference type="PANTHER" id="PTHR12558">
    <property type="entry name" value="CELL DIVISION CYCLE 16,23,27"/>
    <property type="match status" value="1"/>
</dbReference>
<evidence type="ECO:0000256" key="1">
    <source>
        <dbReference type="PROSITE-ProRule" id="PRU00339"/>
    </source>
</evidence>
<dbReference type="AlphaFoldDB" id="A0A1F5X4C6"/>
<protein>
    <submittedName>
        <fullName evidence="2">Uncharacterized protein</fullName>
    </submittedName>
</protein>
<dbReference type="PROSITE" id="PS50005">
    <property type="entry name" value="TPR"/>
    <property type="match status" value="1"/>
</dbReference>
<reference evidence="2 3" key="1">
    <citation type="journal article" date="2016" name="Nat. Commun.">
        <title>Thousands of microbial genomes shed light on interconnected biogeochemical processes in an aquifer system.</title>
        <authorList>
            <person name="Anantharaman K."/>
            <person name="Brown C.T."/>
            <person name="Hug L.A."/>
            <person name="Sharon I."/>
            <person name="Castelle C.J."/>
            <person name="Probst A.J."/>
            <person name="Thomas B.C."/>
            <person name="Singh A."/>
            <person name="Wilkins M.J."/>
            <person name="Karaoz U."/>
            <person name="Brodie E.L."/>
            <person name="Williams K.H."/>
            <person name="Hubbard S.S."/>
            <person name="Banfield J.F."/>
        </authorList>
    </citation>
    <scope>NUCLEOTIDE SEQUENCE [LARGE SCALE GENOMIC DNA]</scope>
</reference>
<dbReference type="Gene3D" id="1.25.40.10">
    <property type="entry name" value="Tetratricopeptide repeat domain"/>
    <property type="match status" value="1"/>
</dbReference>
<dbReference type="InterPro" id="IPR011990">
    <property type="entry name" value="TPR-like_helical_dom_sf"/>
</dbReference>
<dbReference type="PANTHER" id="PTHR12558:SF13">
    <property type="entry name" value="CELL DIVISION CYCLE PROTEIN 27 HOMOLOG"/>
    <property type="match status" value="1"/>
</dbReference>